<dbReference type="PANTHER" id="PTHR31044:SF120">
    <property type="entry name" value="CARBOHYDRATE-BINDING X8 DOMAIN SUPERFAMILY PROTEIN"/>
    <property type="match status" value="1"/>
</dbReference>
<dbReference type="FunFam" id="1.20.58.1040:FF:000001">
    <property type="entry name" value="Glucan endo-1,3-beta-glucosidase 4"/>
    <property type="match status" value="1"/>
</dbReference>
<feature type="transmembrane region" description="Helical" evidence="10">
    <location>
        <begin position="330"/>
        <end position="349"/>
    </location>
</feature>
<evidence type="ECO:0000256" key="7">
    <source>
        <dbReference type="ARBA" id="ARBA00023180"/>
    </source>
</evidence>
<keyword evidence="8" id="KW-0449">Lipoprotein</keyword>
<evidence type="ECO:0000256" key="3">
    <source>
        <dbReference type="ARBA" id="ARBA00022622"/>
    </source>
</evidence>
<evidence type="ECO:0000256" key="8">
    <source>
        <dbReference type="ARBA" id="ARBA00023288"/>
    </source>
</evidence>
<accession>A0A2G9G9G0</accession>
<dbReference type="InterPro" id="IPR012946">
    <property type="entry name" value="X8"/>
</dbReference>
<evidence type="ECO:0000313" key="13">
    <source>
        <dbReference type="EMBL" id="PIN01934.1"/>
    </source>
</evidence>
<feature type="region of interest" description="Disordered" evidence="9">
    <location>
        <begin position="217"/>
        <end position="326"/>
    </location>
</feature>
<evidence type="ECO:0000313" key="14">
    <source>
        <dbReference type="Proteomes" id="UP000231279"/>
    </source>
</evidence>
<evidence type="ECO:0000259" key="12">
    <source>
        <dbReference type="SMART" id="SM00768"/>
    </source>
</evidence>
<keyword evidence="6" id="KW-1015">Disulfide bond</keyword>
<dbReference type="Gene3D" id="1.20.58.1040">
    <property type="match status" value="1"/>
</dbReference>
<dbReference type="PANTHER" id="PTHR31044">
    <property type="entry name" value="BETA-1,3 GLUCANASE"/>
    <property type="match status" value="1"/>
</dbReference>
<dbReference type="STRING" id="429701.A0A2G9G9G0"/>
<comment type="subcellular location">
    <subcellularLocation>
        <location evidence="1">Cell membrane</location>
        <topology evidence="1">Lipid-anchor</topology>
        <topology evidence="1">GPI-anchor</topology>
    </subcellularLocation>
</comment>
<feature type="compositionally biased region" description="Low complexity" evidence="9">
    <location>
        <begin position="245"/>
        <end position="268"/>
    </location>
</feature>
<dbReference type="Pfam" id="PF07983">
    <property type="entry name" value="X8"/>
    <property type="match status" value="1"/>
</dbReference>
<evidence type="ECO:0000256" key="9">
    <source>
        <dbReference type="SAM" id="MobiDB-lite"/>
    </source>
</evidence>
<evidence type="ECO:0000256" key="11">
    <source>
        <dbReference type="SAM" id="SignalP"/>
    </source>
</evidence>
<evidence type="ECO:0000256" key="5">
    <source>
        <dbReference type="ARBA" id="ARBA00023136"/>
    </source>
</evidence>
<dbReference type="GO" id="GO:0009506">
    <property type="term" value="C:plasmodesma"/>
    <property type="evidence" value="ECO:0007669"/>
    <property type="project" value="UniProtKB-ARBA"/>
</dbReference>
<keyword evidence="10" id="KW-1133">Transmembrane helix</keyword>
<dbReference type="SMART" id="SM00768">
    <property type="entry name" value="X8"/>
    <property type="match status" value="1"/>
</dbReference>
<dbReference type="GO" id="GO:0005886">
    <property type="term" value="C:plasma membrane"/>
    <property type="evidence" value="ECO:0007669"/>
    <property type="project" value="UniProtKB-SubCell"/>
</dbReference>
<feature type="region of interest" description="Disordered" evidence="9">
    <location>
        <begin position="70"/>
        <end position="127"/>
    </location>
</feature>
<comment type="caution">
    <text evidence="13">The sequence shown here is derived from an EMBL/GenBank/DDBJ whole genome shotgun (WGS) entry which is preliminary data.</text>
</comment>
<dbReference type="OrthoDB" id="417697at2759"/>
<dbReference type="EC" id="3.2.1.39" evidence="13"/>
<evidence type="ECO:0000256" key="2">
    <source>
        <dbReference type="ARBA" id="ARBA00022475"/>
    </source>
</evidence>
<evidence type="ECO:0000256" key="10">
    <source>
        <dbReference type="SAM" id="Phobius"/>
    </source>
</evidence>
<gene>
    <name evidence="13" type="ORF">CDL12_25556</name>
</gene>
<keyword evidence="13" id="KW-0326">Glycosidase</keyword>
<reference evidence="14" key="1">
    <citation type="journal article" date="2018" name="Gigascience">
        <title>Genome assembly of the Pink Ipe (Handroanthus impetiginosus, Bignoniaceae), a highly valued, ecologically keystone Neotropical timber forest tree.</title>
        <authorList>
            <person name="Silva-Junior O.B."/>
            <person name="Grattapaglia D."/>
            <person name="Novaes E."/>
            <person name="Collevatti R.G."/>
        </authorList>
    </citation>
    <scope>NUCLEOTIDE SEQUENCE [LARGE SCALE GENOMIC DNA]</scope>
    <source>
        <strain evidence="14">cv. UFG-1</strain>
    </source>
</reference>
<evidence type="ECO:0000256" key="6">
    <source>
        <dbReference type="ARBA" id="ARBA00023157"/>
    </source>
</evidence>
<organism evidence="13 14">
    <name type="scientific">Handroanthus impetiginosus</name>
    <dbReference type="NCBI Taxonomy" id="429701"/>
    <lineage>
        <taxon>Eukaryota</taxon>
        <taxon>Viridiplantae</taxon>
        <taxon>Streptophyta</taxon>
        <taxon>Embryophyta</taxon>
        <taxon>Tracheophyta</taxon>
        <taxon>Spermatophyta</taxon>
        <taxon>Magnoliopsida</taxon>
        <taxon>eudicotyledons</taxon>
        <taxon>Gunneridae</taxon>
        <taxon>Pentapetalae</taxon>
        <taxon>asterids</taxon>
        <taxon>lamiids</taxon>
        <taxon>Lamiales</taxon>
        <taxon>Bignoniaceae</taxon>
        <taxon>Crescentiina</taxon>
        <taxon>Tabebuia alliance</taxon>
        <taxon>Handroanthus</taxon>
    </lineage>
</organism>
<dbReference type="InterPro" id="IPR044788">
    <property type="entry name" value="X8_dom_prot"/>
</dbReference>
<keyword evidence="2" id="KW-1003">Cell membrane</keyword>
<feature type="compositionally biased region" description="Polar residues" evidence="9">
    <location>
        <begin position="288"/>
        <end position="307"/>
    </location>
</feature>
<feature type="compositionally biased region" description="Pro residues" evidence="9">
    <location>
        <begin position="72"/>
        <end position="86"/>
    </location>
</feature>
<keyword evidence="4 11" id="KW-0732">Signal</keyword>
<feature type="domain" description="X8" evidence="12">
    <location>
        <begin position="134"/>
        <end position="218"/>
    </location>
</feature>
<keyword evidence="5 10" id="KW-0472">Membrane</keyword>
<dbReference type="GO" id="GO:0098552">
    <property type="term" value="C:side of membrane"/>
    <property type="evidence" value="ECO:0007669"/>
    <property type="project" value="UniProtKB-KW"/>
</dbReference>
<protein>
    <submittedName>
        <fullName evidence="13">Glucan endo-1,3-beta-D-glucosidase</fullName>
        <ecNumber evidence="13">3.2.1.39</ecNumber>
    </submittedName>
</protein>
<feature type="compositionally biased region" description="Pro residues" evidence="9">
    <location>
        <begin position="109"/>
        <end position="125"/>
    </location>
</feature>
<keyword evidence="10" id="KW-0812">Transmembrane</keyword>
<name>A0A2G9G9G0_9LAMI</name>
<evidence type="ECO:0000256" key="4">
    <source>
        <dbReference type="ARBA" id="ARBA00022729"/>
    </source>
</evidence>
<dbReference type="AlphaFoldDB" id="A0A2G9G9G0"/>
<feature type="compositionally biased region" description="Low complexity" evidence="9">
    <location>
        <begin position="87"/>
        <end position="108"/>
    </location>
</feature>
<feature type="chain" id="PRO_5013870043" evidence="11">
    <location>
        <begin position="24"/>
        <end position="352"/>
    </location>
</feature>
<evidence type="ECO:0000256" key="1">
    <source>
        <dbReference type="ARBA" id="ARBA00004609"/>
    </source>
</evidence>
<dbReference type="PRINTS" id="PR01217">
    <property type="entry name" value="PRICHEXTENSN"/>
</dbReference>
<keyword evidence="7" id="KW-0325">Glycoprotein</keyword>
<feature type="signal peptide" evidence="11">
    <location>
        <begin position="1"/>
        <end position="23"/>
    </location>
</feature>
<proteinExistence type="predicted"/>
<keyword evidence="3" id="KW-0336">GPI-anchor</keyword>
<keyword evidence="13" id="KW-0378">Hydrolase</keyword>
<feature type="compositionally biased region" description="Low complexity" evidence="9">
    <location>
        <begin position="314"/>
        <end position="326"/>
    </location>
</feature>
<feature type="compositionally biased region" description="Low complexity" evidence="9">
    <location>
        <begin position="219"/>
        <end position="237"/>
    </location>
</feature>
<dbReference type="EMBL" id="NKXS01006158">
    <property type="protein sequence ID" value="PIN01934.1"/>
    <property type="molecule type" value="Genomic_DNA"/>
</dbReference>
<keyword evidence="14" id="KW-1185">Reference proteome</keyword>
<dbReference type="Proteomes" id="UP000231279">
    <property type="component" value="Unassembled WGS sequence"/>
</dbReference>
<sequence>MHTEVPSFLFLLLLSVLIVCSSGVKVIEQHEHYRQLKIKTTHHDFINPPSTTLATTLLPDSSAPGIVTVTPTPTPGSTPVTVPPTTPVTTPSTNNPGGQPAGNPVTTTPTPPGGATPVVAPPAPTTAPAVQGQRWCVAKSGAAQKSVQGALDYACGIGGADCSAIQQGAPCYNPNTLENHASYAFNNYYQKNPVQTSCDFGGVAVLTNVNPSSGSCIFPTSSSSTTPTTPSPRTTTPTPTPTTPSPSTTTPTMPSPSTTTPPTTSTPTTPSPTTPSPNTSSTGATPTGNLSGTPPNILNASSPTLGGTTAGAGDSPPTFDTSSDSMSSNLKPFIGCIIVVTSIIIRGVVLES</sequence>
<dbReference type="GO" id="GO:0042973">
    <property type="term" value="F:glucan endo-1,3-beta-D-glucosidase activity"/>
    <property type="evidence" value="ECO:0007669"/>
    <property type="project" value="UniProtKB-EC"/>
</dbReference>
<feature type="compositionally biased region" description="Low complexity" evidence="9">
    <location>
        <begin position="276"/>
        <end position="287"/>
    </location>
</feature>